<feature type="signal peptide" evidence="1">
    <location>
        <begin position="1"/>
        <end position="25"/>
    </location>
</feature>
<evidence type="ECO:0000313" key="3">
    <source>
        <dbReference type="Proteomes" id="UP000463951"/>
    </source>
</evidence>
<evidence type="ECO:0008006" key="4">
    <source>
        <dbReference type="Google" id="ProtNLM"/>
    </source>
</evidence>
<dbReference type="AlphaFoldDB" id="A0A499VAI5"/>
<dbReference type="Pfam" id="PF19882">
    <property type="entry name" value="DUF6355"/>
    <property type="match status" value="1"/>
</dbReference>
<protein>
    <recommendedName>
        <fullName evidence="4">Secreted protein</fullName>
    </recommendedName>
</protein>
<feature type="chain" id="PRO_5039092669" description="Secreted protein" evidence="1">
    <location>
        <begin position="26"/>
        <end position="101"/>
    </location>
</feature>
<proteinExistence type="predicted"/>
<dbReference type="Proteomes" id="UP000463951">
    <property type="component" value="Chromosome"/>
</dbReference>
<gene>
    <name evidence="2" type="ORF">SSPO_087370</name>
</gene>
<reference evidence="2 3" key="1">
    <citation type="journal article" date="2020" name="Int. J. Syst. Evol. Microbiol.">
        <title>Reclassification of Streptomyces castelarensis and Streptomyces sporoclivatus as later heterotypic synonyms of Streptomyces antimycoticus.</title>
        <authorList>
            <person name="Komaki H."/>
            <person name="Tamura T."/>
        </authorList>
    </citation>
    <scope>NUCLEOTIDE SEQUENCE [LARGE SCALE GENOMIC DNA]</scope>
    <source>
        <strain evidence="2 3">NBRC 100767</strain>
    </source>
</reference>
<organism evidence="2 3">
    <name type="scientific">Streptomyces antimycoticus</name>
    <dbReference type="NCBI Taxonomy" id="68175"/>
    <lineage>
        <taxon>Bacteria</taxon>
        <taxon>Bacillati</taxon>
        <taxon>Actinomycetota</taxon>
        <taxon>Actinomycetes</taxon>
        <taxon>Kitasatosporales</taxon>
        <taxon>Streptomycetaceae</taxon>
        <taxon>Streptomyces</taxon>
        <taxon>Streptomyces violaceusniger group</taxon>
    </lineage>
</organism>
<keyword evidence="1" id="KW-0732">Signal</keyword>
<accession>A0A499VAI5</accession>
<name>A0A499VAI5_9ACTN</name>
<dbReference type="InterPro" id="IPR045935">
    <property type="entry name" value="DUF6355"/>
</dbReference>
<sequence>MGGPMRVLRAALAAALIGSAGLAAAQSAAAASDPCGFFARTGTAYYNHCAGDTGTWVEIRIDIPNWPDDYRCVGPGTTKLGSTLSIRNAWYNGRRCPVGGD</sequence>
<dbReference type="EMBL" id="AP019620">
    <property type="protein sequence ID" value="BBJ46019.1"/>
    <property type="molecule type" value="Genomic_DNA"/>
</dbReference>
<evidence type="ECO:0000256" key="1">
    <source>
        <dbReference type="SAM" id="SignalP"/>
    </source>
</evidence>
<evidence type="ECO:0000313" key="2">
    <source>
        <dbReference type="EMBL" id="BBJ46019.1"/>
    </source>
</evidence>